<feature type="compositionally biased region" description="Low complexity" evidence="1">
    <location>
        <begin position="281"/>
        <end position="299"/>
    </location>
</feature>
<gene>
    <name evidence="2" type="ORF">M441DRAFT_150604</name>
</gene>
<sequence>MAGTSDRPHILTSLGHQQDPSRPKPVSASTLASIEKQRRDFVRGLGPCRSGCDDLDDYVLLSGGFERGSVVGISAEDEDGVGLGLQVLACSLLDKAVQKVQVITPKPPSTIVVLLKNAITAELKAKNVSAADEIAARRKDCLDRIMLSRVFDMDGLDEVLADLDATTAASGDAKTEPDTHNAAKIQIDENDAKATPPDILLITHFSSLLTSFFTQRDKPAAHAALRLLATRLRRLSRTLPSNPLVILINSTDSGAHASESHSHENLNLNLNSTLQLPEQQSAAASSSSSSSTAYKSASSTDPTLRSIFSPAQASASYKANKPTFGLVFTQLLGLHLLCTRAPRPSGVAPSSLRAMTVVEVLLDEIGFWEGERGRRKRREQRWTVVVFHNGRVLSISGGERKRENQS</sequence>
<organism evidence="2 3">
    <name type="scientific">Trichoderma asperellum (strain ATCC 204424 / CBS 433.97 / NBRC 101777)</name>
    <dbReference type="NCBI Taxonomy" id="1042311"/>
    <lineage>
        <taxon>Eukaryota</taxon>
        <taxon>Fungi</taxon>
        <taxon>Dikarya</taxon>
        <taxon>Ascomycota</taxon>
        <taxon>Pezizomycotina</taxon>
        <taxon>Sordariomycetes</taxon>
        <taxon>Hypocreomycetidae</taxon>
        <taxon>Hypocreales</taxon>
        <taxon>Hypocreaceae</taxon>
        <taxon>Trichoderma</taxon>
    </lineage>
</organism>
<dbReference type="OrthoDB" id="336321at2759"/>
<feature type="region of interest" description="Disordered" evidence="1">
    <location>
        <begin position="1"/>
        <end position="30"/>
    </location>
</feature>
<dbReference type="Proteomes" id="UP000240493">
    <property type="component" value="Unassembled WGS sequence"/>
</dbReference>
<feature type="compositionally biased region" description="Basic and acidic residues" evidence="1">
    <location>
        <begin position="173"/>
        <end position="189"/>
    </location>
</feature>
<accession>A0A2T3YUW8</accession>
<dbReference type="InterPro" id="IPR027417">
    <property type="entry name" value="P-loop_NTPase"/>
</dbReference>
<keyword evidence="3" id="KW-1185">Reference proteome</keyword>
<protein>
    <recommendedName>
        <fullName evidence="4">DNA recombination and repair protein Rad51-like C-terminal domain-containing protein</fullName>
    </recommendedName>
</protein>
<feature type="region of interest" description="Disordered" evidence="1">
    <location>
        <begin position="168"/>
        <end position="189"/>
    </location>
</feature>
<evidence type="ECO:0000313" key="2">
    <source>
        <dbReference type="EMBL" id="PTB36306.1"/>
    </source>
</evidence>
<evidence type="ECO:0000313" key="3">
    <source>
        <dbReference type="Proteomes" id="UP000240493"/>
    </source>
</evidence>
<proteinExistence type="predicted"/>
<evidence type="ECO:0008006" key="4">
    <source>
        <dbReference type="Google" id="ProtNLM"/>
    </source>
</evidence>
<dbReference type="AlphaFoldDB" id="A0A2T3YUW8"/>
<dbReference type="Gene3D" id="3.40.50.300">
    <property type="entry name" value="P-loop containing nucleotide triphosphate hydrolases"/>
    <property type="match status" value="1"/>
</dbReference>
<name>A0A2T3YUW8_TRIA4</name>
<feature type="region of interest" description="Disordered" evidence="1">
    <location>
        <begin position="277"/>
        <end position="303"/>
    </location>
</feature>
<evidence type="ECO:0000256" key="1">
    <source>
        <dbReference type="SAM" id="MobiDB-lite"/>
    </source>
</evidence>
<dbReference type="EMBL" id="KZ679270">
    <property type="protein sequence ID" value="PTB36306.1"/>
    <property type="molecule type" value="Genomic_DNA"/>
</dbReference>
<dbReference type="STRING" id="1042311.A0A2T3YUW8"/>
<reference evidence="2 3" key="1">
    <citation type="submission" date="2016-07" db="EMBL/GenBank/DDBJ databases">
        <title>Multiple horizontal gene transfer events from other fungi enriched the ability of initially mycotrophic Trichoderma (Ascomycota) to feed on dead plant biomass.</title>
        <authorList>
            <consortium name="DOE Joint Genome Institute"/>
            <person name="Aerts A."/>
            <person name="Atanasova L."/>
            <person name="Chenthamara K."/>
            <person name="Zhang J."/>
            <person name="Grujic M."/>
            <person name="Henrissat B."/>
            <person name="Kuo A."/>
            <person name="Salamov A."/>
            <person name="Lipzen A."/>
            <person name="Labutti K."/>
            <person name="Barry K."/>
            <person name="Miao Y."/>
            <person name="Rahimi M.J."/>
            <person name="Shen Q."/>
            <person name="Grigoriev I.V."/>
            <person name="Kubicek C.P."/>
            <person name="Druzhinina I.S."/>
        </authorList>
    </citation>
    <scope>NUCLEOTIDE SEQUENCE [LARGE SCALE GENOMIC DNA]</scope>
    <source>
        <strain evidence="2 3">CBS 433.97</strain>
    </source>
</reference>